<dbReference type="InterPro" id="IPR035990">
    <property type="entry name" value="TIM_sf"/>
</dbReference>
<dbReference type="InterPro" id="IPR000652">
    <property type="entry name" value="Triosephosphate_isomerase"/>
</dbReference>
<evidence type="ECO:0000313" key="2">
    <source>
        <dbReference type="EMBL" id="KKR94826.1"/>
    </source>
</evidence>
<protein>
    <submittedName>
        <fullName evidence="2">Triosephosphate isomerase</fullName>
    </submittedName>
</protein>
<dbReference type="Gene3D" id="3.20.20.70">
    <property type="entry name" value="Aldolase class I"/>
    <property type="match status" value="1"/>
</dbReference>
<comment type="caution">
    <text evidence="2">The sequence shown here is derived from an EMBL/GenBank/DDBJ whole genome shotgun (WGS) entry which is preliminary data.</text>
</comment>
<dbReference type="AlphaFoldDB" id="A0A0G0V530"/>
<proteinExistence type="predicted"/>
<dbReference type="InterPro" id="IPR013785">
    <property type="entry name" value="Aldolase_TIM"/>
</dbReference>
<dbReference type="GO" id="GO:0004807">
    <property type="term" value="F:triose-phosphate isomerase activity"/>
    <property type="evidence" value="ECO:0007669"/>
    <property type="project" value="InterPro"/>
</dbReference>
<evidence type="ECO:0000256" key="1">
    <source>
        <dbReference type="ARBA" id="ARBA00023235"/>
    </source>
</evidence>
<dbReference type="Pfam" id="PF00121">
    <property type="entry name" value="TIM"/>
    <property type="match status" value="2"/>
</dbReference>
<dbReference type="SUPFAM" id="SSF51351">
    <property type="entry name" value="Triosephosphate isomerase (TIM)"/>
    <property type="match status" value="1"/>
</dbReference>
<reference evidence="2 3" key="1">
    <citation type="journal article" date="2015" name="Nature">
        <title>rRNA introns, odd ribosomes, and small enigmatic genomes across a large radiation of phyla.</title>
        <authorList>
            <person name="Brown C.T."/>
            <person name="Hug L.A."/>
            <person name="Thomas B.C."/>
            <person name="Sharon I."/>
            <person name="Castelle C.J."/>
            <person name="Singh A."/>
            <person name="Wilkins M.J."/>
            <person name="Williams K.H."/>
            <person name="Banfield J.F."/>
        </authorList>
    </citation>
    <scope>NUCLEOTIDE SEQUENCE [LARGE SCALE GENOMIC DNA]</scope>
</reference>
<sequence>MIFVNFKSYKEATGENAVKLAIACETVSEQTKVQIIPVVQALDLWRIKQHVTIPIWLEHIDEKELGAQTGYTTIEAAIQAEAAGTILNHSEHPVTHEKLQETVERARKLDASFQIMLLSPDTNVLMRNKSLNPDYLCYEPPELIGSKTESVATTKADVIAEGVQMAGDIPLIVGAGIKSKEDVVASLRRDAKGVLVASGVVLTERPEEKLLELASAYKSY</sequence>
<accession>A0A0G0V530</accession>
<name>A0A0G0V530_9BACT</name>
<dbReference type="EMBL" id="LCAN01000003">
    <property type="protein sequence ID" value="KKR94826.1"/>
    <property type="molecule type" value="Genomic_DNA"/>
</dbReference>
<organism evidence="2 3">
    <name type="scientific">Candidatus Roizmanbacteria bacterium GW2011_GWA1_41_13</name>
    <dbReference type="NCBI Taxonomy" id="1618474"/>
    <lineage>
        <taxon>Bacteria</taxon>
        <taxon>Candidatus Roizmaniibacteriota</taxon>
    </lineage>
</organism>
<dbReference type="PROSITE" id="PS51440">
    <property type="entry name" value="TIM_2"/>
    <property type="match status" value="1"/>
</dbReference>
<keyword evidence="1 2" id="KW-0413">Isomerase</keyword>
<dbReference type="Proteomes" id="UP000034961">
    <property type="component" value="Unassembled WGS sequence"/>
</dbReference>
<evidence type="ECO:0000313" key="3">
    <source>
        <dbReference type="Proteomes" id="UP000034961"/>
    </source>
</evidence>
<gene>
    <name evidence="2" type="ORF">UU41_C0003G0045</name>
</gene>
<dbReference type="NCBIfam" id="NF003302">
    <property type="entry name" value="PRK04302.1"/>
    <property type="match status" value="1"/>
</dbReference>